<comment type="caution">
    <text evidence="2">The sequence shown here is derived from an EMBL/GenBank/DDBJ whole genome shotgun (WGS) entry which is preliminary data.</text>
</comment>
<organism evidence="2 3">
    <name type="scientific">Dongia sedimenti</name>
    <dbReference type="NCBI Taxonomy" id="3064282"/>
    <lineage>
        <taxon>Bacteria</taxon>
        <taxon>Pseudomonadati</taxon>
        <taxon>Pseudomonadota</taxon>
        <taxon>Alphaproteobacteria</taxon>
        <taxon>Rhodospirillales</taxon>
        <taxon>Dongiaceae</taxon>
        <taxon>Dongia</taxon>
    </lineage>
</organism>
<keyword evidence="1" id="KW-0812">Transmembrane</keyword>
<feature type="transmembrane region" description="Helical" evidence="1">
    <location>
        <begin position="109"/>
        <end position="135"/>
    </location>
</feature>
<dbReference type="EMBL" id="JAUYVI010000006">
    <property type="protein sequence ID" value="MDQ7249824.1"/>
    <property type="molecule type" value="Genomic_DNA"/>
</dbReference>
<reference evidence="3" key="1">
    <citation type="submission" date="2023-08" db="EMBL/GenBank/DDBJ databases">
        <title>Rhodospirillaceae gen. nov., a novel taxon isolated from the Yangtze River Yuezi River estuary sludge.</title>
        <authorList>
            <person name="Ruan L."/>
        </authorList>
    </citation>
    <scope>NUCLEOTIDE SEQUENCE [LARGE SCALE GENOMIC DNA]</scope>
    <source>
        <strain evidence="3">R-7</strain>
    </source>
</reference>
<feature type="transmembrane region" description="Helical" evidence="1">
    <location>
        <begin position="141"/>
        <end position="162"/>
    </location>
</feature>
<evidence type="ECO:0000313" key="3">
    <source>
        <dbReference type="Proteomes" id="UP001230156"/>
    </source>
</evidence>
<sequence>MVRPTKPLKEALPVIEIGIERLPQLFHTLDPYPFKERDLDRDVEEYIVDWARELPRDLSLKILVHLPAAEAETPAARDLESALRHFFAYRAEVIGRDLKELFRIGRRSLIVGLAVLGLCLAAGNIVGALGTGYVAGFLGEGLIILGWVANWRPIEIFLYDWWPLARRRNLYRRLAAATVILKPTGEAAP</sequence>
<evidence type="ECO:0000313" key="2">
    <source>
        <dbReference type="EMBL" id="MDQ7249824.1"/>
    </source>
</evidence>
<name>A0ABU0YQ28_9PROT</name>
<evidence type="ECO:0000256" key="1">
    <source>
        <dbReference type="SAM" id="Phobius"/>
    </source>
</evidence>
<protein>
    <submittedName>
        <fullName evidence="2">Uncharacterized protein</fullName>
    </submittedName>
</protein>
<accession>A0ABU0YQ28</accession>
<keyword evidence="3" id="KW-1185">Reference proteome</keyword>
<keyword evidence="1" id="KW-0472">Membrane</keyword>
<gene>
    <name evidence="2" type="ORF">Q8A70_19200</name>
</gene>
<keyword evidence="1" id="KW-1133">Transmembrane helix</keyword>
<proteinExistence type="predicted"/>
<dbReference type="Proteomes" id="UP001230156">
    <property type="component" value="Unassembled WGS sequence"/>
</dbReference>
<dbReference type="RefSeq" id="WP_379958260.1">
    <property type="nucleotide sequence ID" value="NZ_JAUYVI010000006.1"/>
</dbReference>